<name>A0A2Z6MJX6_TRISU</name>
<accession>A0A2Z6MJX6</accession>
<dbReference type="EMBL" id="DF973315">
    <property type="protein sequence ID" value="GAU25552.1"/>
    <property type="molecule type" value="Genomic_DNA"/>
</dbReference>
<proteinExistence type="predicted"/>
<gene>
    <name evidence="1" type="ORF">TSUD_259870</name>
</gene>
<keyword evidence="2" id="KW-1185">Reference proteome</keyword>
<dbReference type="Proteomes" id="UP000242715">
    <property type="component" value="Unassembled WGS sequence"/>
</dbReference>
<evidence type="ECO:0000313" key="2">
    <source>
        <dbReference type="Proteomes" id="UP000242715"/>
    </source>
</evidence>
<organism evidence="1 2">
    <name type="scientific">Trifolium subterraneum</name>
    <name type="common">Subterranean clover</name>
    <dbReference type="NCBI Taxonomy" id="3900"/>
    <lineage>
        <taxon>Eukaryota</taxon>
        <taxon>Viridiplantae</taxon>
        <taxon>Streptophyta</taxon>
        <taxon>Embryophyta</taxon>
        <taxon>Tracheophyta</taxon>
        <taxon>Spermatophyta</taxon>
        <taxon>Magnoliopsida</taxon>
        <taxon>eudicotyledons</taxon>
        <taxon>Gunneridae</taxon>
        <taxon>Pentapetalae</taxon>
        <taxon>rosids</taxon>
        <taxon>fabids</taxon>
        <taxon>Fabales</taxon>
        <taxon>Fabaceae</taxon>
        <taxon>Papilionoideae</taxon>
        <taxon>50 kb inversion clade</taxon>
        <taxon>NPAAA clade</taxon>
        <taxon>Hologalegina</taxon>
        <taxon>IRL clade</taxon>
        <taxon>Trifolieae</taxon>
        <taxon>Trifolium</taxon>
    </lineage>
</organism>
<dbReference type="OrthoDB" id="1451190at2759"/>
<protein>
    <submittedName>
        <fullName evidence="1">Uncharacterized protein</fullName>
    </submittedName>
</protein>
<dbReference type="AlphaFoldDB" id="A0A2Z6MJX6"/>
<reference evidence="2" key="1">
    <citation type="journal article" date="2017" name="Front. Plant Sci.">
        <title>Climate Clever Clovers: New Paradigm to Reduce the Environmental Footprint of Ruminants by Breeding Low Methanogenic Forages Utilizing Haplotype Variation.</title>
        <authorList>
            <person name="Kaur P."/>
            <person name="Appels R."/>
            <person name="Bayer P.E."/>
            <person name="Keeble-Gagnere G."/>
            <person name="Wang J."/>
            <person name="Hirakawa H."/>
            <person name="Shirasawa K."/>
            <person name="Vercoe P."/>
            <person name="Stefanova K."/>
            <person name="Durmic Z."/>
            <person name="Nichols P."/>
            <person name="Revell C."/>
            <person name="Isobe S.N."/>
            <person name="Edwards D."/>
            <person name="Erskine W."/>
        </authorList>
    </citation>
    <scope>NUCLEOTIDE SEQUENCE [LARGE SCALE GENOMIC DNA]</scope>
    <source>
        <strain evidence="2">cv. Daliak</strain>
    </source>
</reference>
<evidence type="ECO:0000313" key="1">
    <source>
        <dbReference type="EMBL" id="GAU25552.1"/>
    </source>
</evidence>
<sequence>MAEQEELFDDDLPPCLVLLHSIAEQFLPFFVVTGFSYNMIQFISHVDYEFICFMGDQQSKRSPRRLASLTYSGTPVLKGLKDIVETLPSGLDSSAANSIMPMNKPEQKKTLLLSGALLSRRVVGV</sequence>